<feature type="transmembrane region" description="Helical" evidence="6">
    <location>
        <begin position="9"/>
        <end position="28"/>
    </location>
</feature>
<dbReference type="eggNOG" id="COG0628">
    <property type="taxonomic scope" value="Bacteria"/>
</dbReference>
<comment type="subcellular location">
    <subcellularLocation>
        <location evidence="1">Membrane</location>
        <topology evidence="1">Multi-pass membrane protein</topology>
    </subcellularLocation>
</comment>
<organism evidence="7 8">
    <name type="scientific">Bacillus zhangzhouensis</name>
    <dbReference type="NCBI Taxonomy" id="1178540"/>
    <lineage>
        <taxon>Bacteria</taxon>
        <taxon>Bacillati</taxon>
        <taxon>Bacillota</taxon>
        <taxon>Bacilli</taxon>
        <taxon>Bacillales</taxon>
        <taxon>Bacillaceae</taxon>
        <taxon>Bacillus</taxon>
    </lineage>
</organism>
<gene>
    <name evidence="7" type="ORF">BA70_19900</name>
</gene>
<keyword evidence="3 6" id="KW-0812">Transmembrane</keyword>
<dbReference type="AlphaFoldDB" id="A0A081LBD9"/>
<proteinExistence type="inferred from homology"/>
<feature type="transmembrane region" description="Helical" evidence="6">
    <location>
        <begin position="261"/>
        <end position="289"/>
    </location>
</feature>
<feature type="transmembrane region" description="Helical" evidence="6">
    <location>
        <begin position="72"/>
        <end position="90"/>
    </location>
</feature>
<evidence type="ECO:0000256" key="3">
    <source>
        <dbReference type="ARBA" id="ARBA00022692"/>
    </source>
</evidence>
<dbReference type="PANTHER" id="PTHR21716:SF15">
    <property type="entry name" value="TRANSPORT PROTEIN YRRI-RELATED"/>
    <property type="match status" value="1"/>
</dbReference>
<evidence type="ECO:0000313" key="8">
    <source>
        <dbReference type="Proteomes" id="UP000028091"/>
    </source>
</evidence>
<feature type="transmembrane region" description="Helical" evidence="6">
    <location>
        <begin position="161"/>
        <end position="179"/>
    </location>
</feature>
<sequence length="354" mass="39311">MKKRPIQFLIYAAGVLLVLASLLILVQLDELWMPIFLLLKAVLIPLLIAIFISYLLYPIVERLHGRGLPRTVSLLLIYVLFFGGIGFAVYKGAPVMITQLNELSEQIPVLAETYNGALSHIHRHTSHWPDGLHERLDRLIVQSETYAANGAERMILSCKVLFDYALVAALIPFLVFYMVKDMNTMKRAAWYLTPPRFRKRGHAFVKAVDDSLGDYIRGQLLVCSLIGGAAAIVLWLFHIPYPLVLGMLIGATNVIPYFGPIIGAIPAVFIAFTISVKSVIIVLITVAVLQFLESNILSPIIVGRSLHMHPVVIMLVLLAGGELFGLIGMILAVPTAAIIRVMIVQYILMRRSVH</sequence>
<evidence type="ECO:0000313" key="7">
    <source>
        <dbReference type="EMBL" id="KEP26565.1"/>
    </source>
</evidence>
<name>A0A081LBD9_9BACI</name>
<dbReference type="RefSeq" id="WP_034321383.1">
    <property type="nucleotide sequence ID" value="NZ_JAVIKA010000009.1"/>
</dbReference>
<dbReference type="InterPro" id="IPR002549">
    <property type="entry name" value="AI-2E-like"/>
</dbReference>
<feature type="transmembrane region" description="Helical" evidence="6">
    <location>
        <begin position="220"/>
        <end position="241"/>
    </location>
</feature>
<dbReference type="PANTHER" id="PTHR21716">
    <property type="entry name" value="TRANSMEMBRANE PROTEIN"/>
    <property type="match status" value="1"/>
</dbReference>
<keyword evidence="8" id="KW-1185">Reference proteome</keyword>
<comment type="caution">
    <text evidence="7">The sequence shown here is derived from an EMBL/GenBank/DDBJ whole genome shotgun (WGS) entry which is preliminary data.</text>
</comment>
<evidence type="ECO:0000256" key="2">
    <source>
        <dbReference type="ARBA" id="ARBA00009773"/>
    </source>
</evidence>
<evidence type="ECO:0000256" key="5">
    <source>
        <dbReference type="ARBA" id="ARBA00023136"/>
    </source>
</evidence>
<dbReference type="GO" id="GO:0055085">
    <property type="term" value="P:transmembrane transport"/>
    <property type="evidence" value="ECO:0007669"/>
    <property type="project" value="TreeGrafter"/>
</dbReference>
<evidence type="ECO:0000256" key="1">
    <source>
        <dbReference type="ARBA" id="ARBA00004141"/>
    </source>
</evidence>
<protein>
    <submittedName>
        <fullName evidence="7">Membrane protein</fullName>
    </submittedName>
</protein>
<dbReference type="EMBL" id="JOTP01000009">
    <property type="protein sequence ID" value="KEP26565.1"/>
    <property type="molecule type" value="Genomic_DNA"/>
</dbReference>
<keyword evidence="5 6" id="KW-0472">Membrane</keyword>
<dbReference type="OrthoDB" id="9793390at2"/>
<reference evidence="7 8" key="1">
    <citation type="submission" date="2012-09" db="EMBL/GenBank/DDBJ databases">
        <title>Genome Sequence of Bacillus sp. DW5-4.</title>
        <authorList>
            <person name="Lai Q."/>
            <person name="Liu Y."/>
            <person name="Shao Z."/>
        </authorList>
    </citation>
    <scope>NUCLEOTIDE SEQUENCE [LARGE SCALE GENOMIC DNA]</scope>
    <source>
        <strain evidence="7 8">DW5-4</strain>
    </source>
</reference>
<keyword evidence="4 6" id="KW-1133">Transmembrane helix</keyword>
<dbReference type="Pfam" id="PF01594">
    <property type="entry name" value="AI-2E_transport"/>
    <property type="match status" value="1"/>
</dbReference>
<comment type="similarity">
    <text evidence="2">Belongs to the autoinducer-2 exporter (AI-2E) (TC 2.A.86) family.</text>
</comment>
<accession>A0A081LBD9</accession>
<dbReference type="Proteomes" id="UP000028091">
    <property type="component" value="Unassembled WGS sequence"/>
</dbReference>
<evidence type="ECO:0000256" key="6">
    <source>
        <dbReference type="SAM" id="Phobius"/>
    </source>
</evidence>
<feature type="transmembrane region" description="Helical" evidence="6">
    <location>
        <begin position="34"/>
        <end position="60"/>
    </location>
</feature>
<evidence type="ECO:0000256" key="4">
    <source>
        <dbReference type="ARBA" id="ARBA00022989"/>
    </source>
</evidence>
<dbReference type="GO" id="GO:0016020">
    <property type="term" value="C:membrane"/>
    <property type="evidence" value="ECO:0007669"/>
    <property type="project" value="UniProtKB-SubCell"/>
</dbReference>